<dbReference type="PANTHER" id="PTHR46629">
    <property type="entry name" value="OS01G0917900 PROTEIN"/>
    <property type="match status" value="1"/>
</dbReference>
<dbReference type="EMBL" id="JBBPBM010000055">
    <property type="protein sequence ID" value="KAK8517949.1"/>
    <property type="molecule type" value="Genomic_DNA"/>
</dbReference>
<feature type="region of interest" description="Disordered" evidence="2">
    <location>
        <begin position="1"/>
        <end position="22"/>
    </location>
</feature>
<evidence type="ECO:0000256" key="1">
    <source>
        <dbReference type="PROSITE-ProRule" id="PRU00175"/>
    </source>
</evidence>
<reference evidence="4 5" key="1">
    <citation type="journal article" date="2024" name="G3 (Bethesda)">
        <title>Genome assembly of Hibiscus sabdariffa L. provides insights into metabolisms of medicinal natural products.</title>
        <authorList>
            <person name="Kim T."/>
        </authorList>
    </citation>
    <scope>NUCLEOTIDE SEQUENCE [LARGE SCALE GENOMIC DNA]</scope>
    <source>
        <strain evidence="4">TK-2024</strain>
        <tissue evidence="4">Old leaves</tissue>
    </source>
</reference>
<accession>A0ABR2CEN4</accession>
<dbReference type="Gene3D" id="3.30.40.10">
    <property type="entry name" value="Zinc/RING finger domain, C3HC4 (zinc finger)"/>
    <property type="match status" value="1"/>
</dbReference>
<evidence type="ECO:0000259" key="3">
    <source>
        <dbReference type="PROSITE" id="PS50089"/>
    </source>
</evidence>
<evidence type="ECO:0000313" key="5">
    <source>
        <dbReference type="Proteomes" id="UP001472677"/>
    </source>
</evidence>
<dbReference type="PROSITE" id="PS50089">
    <property type="entry name" value="ZF_RING_2"/>
    <property type="match status" value="1"/>
</dbReference>
<keyword evidence="1" id="KW-0479">Metal-binding</keyword>
<dbReference type="SMART" id="SM00184">
    <property type="entry name" value="RING"/>
    <property type="match status" value="1"/>
</dbReference>
<keyword evidence="1" id="KW-0863">Zinc-finger</keyword>
<dbReference type="Proteomes" id="UP001472677">
    <property type="component" value="Unassembled WGS sequence"/>
</dbReference>
<dbReference type="SUPFAM" id="SSF57850">
    <property type="entry name" value="RING/U-box"/>
    <property type="match status" value="1"/>
</dbReference>
<dbReference type="Pfam" id="PF13920">
    <property type="entry name" value="zf-C3HC4_3"/>
    <property type="match status" value="1"/>
</dbReference>
<proteinExistence type="predicted"/>
<dbReference type="InterPro" id="IPR001841">
    <property type="entry name" value="Znf_RING"/>
</dbReference>
<comment type="caution">
    <text evidence="4">The sequence shown here is derived from an EMBL/GenBank/DDBJ whole genome shotgun (WGS) entry which is preliminary data.</text>
</comment>
<evidence type="ECO:0000256" key="2">
    <source>
        <dbReference type="SAM" id="MobiDB-lite"/>
    </source>
</evidence>
<name>A0ABR2CEN4_9ROSI</name>
<keyword evidence="5" id="KW-1185">Reference proteome</keyword>
<keyword evidence="1" id="KW-0862">Zinc</keyword>
<feature type="domain" description="RING-type" evidence="3">
    <location>
        <begin position="32"/>
        <end position="70"/>
    </location>
</feature>
<organism evidence="4 5">
    <name type="scientific">Hibiscus sabdariffa</name>
    <name type="common">roselle</name>
    <dbReference type="NCBI Taxonomy" id="183260"/>
    <lineage>
        <taxon>Eukaryota</taxon>
        <taxon>Viridiplantae</taxon>
        <taxon>Streptophyta</taxon>
        <taxon>Embryophyta</taxon>
        <taxon>Tracheophyta</taxon>
        <taxon>Spermatophyta</taxon>
        <taxon>Magnoliopsida</taxon>
        <taxon>eudicotyledons</taxon>
        <taxon>Gunneridae</taxon>
        <taxon>Pentapetalae</taxon>
        <taxon>rosids</taxon>
        <taxon>malvids</taxon>
        <taxon>Malvales</taxon>
        <taxon>Malvaceae</taxon>
        <taxon>Malvoideae</taxon>
        <taxon>Hibiscus</taxon>
    </lineage>
</organism>
<feature type="compositionally biased region" description="Basic and acidic residues" evidence="2">
    <location>
        <begin position="9"/>
        <end position="22"/>
    </location>
</feature>
<evidence type="ECO:0000313" key="4">
    <source>
        <dbReference type="EMBL" id="KAK8517949.1"/>
    </source>
</evidence>
<sequence>MVVTGTRHTTSDGEEHGEKEMAEASGGMQHTCCVCMVRHKGAAFIPCGHTFCRVCSRELWVQRGNCPLCNGIILEVLDIF</sequence>
<gene>
    <name evidence="4" type="ORF">V6N12_016783</name>
</gene>
<protein>
    <recommendedName>
        <fullName evidence="3">RING-type domain-containing protein</fullName>
    </recommendedName>
</protein>
<dbReference type="InterPro" id="IPR013083">
    <property type="entry name" value="Znf_RING/FYVE/PHD"/>
</dbReference>